<keyword evidence="2" id="KW-1185">Reference proteome</keyword>
<protein>
    <submittedName>
        <fullName evidence="1">DUF3466 family protein</fullName>
    </submittedName>
</protein>
<dbReference type="InterPro" id="IPR014262">
    <property type="entry name" value="HAF_rpt"/>
</dbReference>
<dbReference type="NCBIfam" id="TIGR02913">
    <property type="entry name" value="HAF_rpt"/>
    <property type="match status" value="1"/>
</dbReference>
<evidence type="ECO:0000313" key="2">
    <source>
        <dbReference type="Proteomes" id="UP001371218"/>
    </source>
</evidence>
<dbReference type="EMBL" id="JBBUTG010000011">
    <property type="protein sequence ID" value="MEK8032714.1"/>
    <property type="molecule type" value="Genomic_DNA"/>
</dbReference>
<dbReference type="InterPro" id="IPR006311">
    <property type="entry name" value="TAT_signal"/>
</dbReference>
<accession>A0ABU9BUA1</accession>
<dbReference type="Pfam" id="PF11949">
    <property type="entry name" value="DUF3466"/>
    <property type="match status" value="1"/>
</dbReference>
<proteinExistence type="predicted"/>
<name>A0ABU9BUA1_9BURK</name>
<dbReference type="InterPro" id="IPR022562">
    <property type="entry name" value="DUF3466"/>
</dbReference>
<dbReference type="PROSITE" id="PS51318">
    <property type="entry name" value="TAT"/>
    <property type="match status" value="1"/>
</dbReference>
<dbReference type="RefSeq" id="WP_341427129.1">
    <property type="nucleotide sequence ID" value="NZ_JBBUTG010000011.1"/>
</dbReference>
<dbReference type="Proteomes" id="UP001371218">
    <property type="component" value="Unassembled WGS sequence"/>
</dbReference>
<evidence type="ECO:0000313" key="1">
    <source>
        <dbReference type="EMBL" id="MEK8032714.1"/>
    </source>
</evidence>
<comment type="caution">
    <text evidence="1">The sequence shown here is derived from an EMBL/GenBank/DDBJ whole genome shotgun (WGS) entry which is preliminary data.</text>
</comment>
<reference evidence="1 2" key="1">
    <citation type="submission" date="2024-04" db="EMBL/GenBank/DDBJ databases">
        <title>Novel species of the genus Ideonella isolated from streams.</title>
        <authorList>
            <person name="Lu H."/>
        </authorList>
    </citation>
    <scope>NUCLEOTIDE SEQUENCE [LARGE SCALE GENOMIC DNA]</scope>
    <source>
        <strain evidence="1 2">DXS29W</strain>
    </source>
</reference>
<organism evidence="1 2">
    <name type="scientific">Ideonella lacteola</name>
    <dbReference type="NCBI Taxonomy" id="2984193"/>
    <lineage>
        <taxon>Bacteria</taxon>
        <taxon>Pseudomonadati</taxon>
        <taxon>Pseudomonadota</taxon>
        <taxon>Betaproteobacteria</taxon>
        <taxon>Burkholderiales</taxon>
        <taxon>Sphaerotilaceae</taxon>
        <taxon>Ideonella</taxon>
    </lineage>
</organism>
<gene>
    <name evidence="1" type="ORF">AACH06_17985</name>
</gene>
<sequence>MPGSIDRRHFIAQGTAAAMWLAAPLSARAAAFPRYRISDLGDLGGSTISVRGINDAGVAVGMATRHDLDKAGVAFICDGGPMRGLRMEKRSVSSAAAAINNAGVVAGYDVDRADAHFTHSAWTWNGSARQYFTKQALTDSTYTTDINDDGVVTGFVYPSAAVLWRDGQLIDLSTETGLSFVQANALNHAGDVVGVALGRKRRFQSCLYRHGAATLLDIFGTPEHEATDINAAGQVCGRYTQVVDERRCYGYLWQDGVATELGQLPGPEQAIFPAALNDAGMVVGTSVVTALVSPRVPHAFVWQNGSMVDLNRLIDGDRDGWVLNKAVDINNQNQIVGQATRHGVPRAFIATPV</sequence>